<keyword evidence="1" id="KW-0677">Repeat</keyword>
<evidence type="ECO:0000313" key="4">
    <source>
        <dbReference type="Proteomes" id="UP000275137"/>
    </source>
</evidence>
<dbReference type="PANTHER" id="PTHR32305">
    <property type="match status" value="1"/>
</dbReference>
<comment type="caution">
    <text evidence="3">The sequence shown here is derived from an EMBL/GenBank/DDBJ whole genome shotgun (WGS) entry which is preliminary data.</text>
</comment>
<dbReference type="InterPro" id="IPR050708">
    <property type="entry name" value="T6SS_VgrG/RHS"/>
</dbReference>
<dbReference type="PANTHER" id="PTHR32305:SF15">
    <property type="entry name" value="PROTEIN RHSA-RELATED"/>
    <property type="match status" value="1"/>
</dbReference>
<keyword evidence="4" id="KW-1185">Reference proteome</keyword>
<name>A0A3N0UTH5_9PROT</name>
<reference evidence="3 4" key="1">
    <citation type="submission" date="2018-10" db="EMBL/GenBank/DDBJ databases">
        <authorList>
            <person name="Chen W.-M."/>
        </authorList>
    </citation>
    <scope>NUCLEOTIDE SEQUENCE [LARGE SCALE GENOMIC DNA]</scope>
    <source>
        <strain evidence="3 4">H-5</strain>
    </source>
</reference>
<dbReference type="Gene3D" id="2.180.10.10">
    <property type="entry name" value="RHS repeat-associated core"/>
    <property type="match status" value="8"/>
</dbReference>
<gene>
    <name evidence="3" type="ORF">ED236_12205</name>
</gene>
<evidence type="ECO:0000259" key="2">
    <source>
        <dbReference type="Pfam" id="PF25023"/>
    </source>
</evidence>
<dbReference type="InterPro" id="IPR056823">
    <property type="entry name" value="TEN-like_YD-shell"/>
</dbReference>
<feature type="non-terminal residue" evidence="3">
    <location>
        <position position="2657"/>
    </location>
</feature>
<evidence type="ECO:0000313" key="3">
    <source>
        <dbReference type="EMBL" id="ROH83782.1"/>
    </source>
</evidence>
<proteinExistence type="predicted"/>
<dbReference type="InterPro" id="IPR006530">
    <property type="entry name" value="YD"/>
</dbReference>
<feature type="domain" description="Teneurin-like YD-shell" evidence="2">
    <location>
        <begin position="164"/>
        <end position="411"/>
    </location>
</feature>
<dbReference type="Pfam" id="PF25023">
    <property type="entry name" value="TEN_YD-shell"/>
    <property type="match status" value="1"/>
</dbReference>
<evidence type="ECO:0000256" key="1">
    <source>
        <dbReference type="ARBA" id="ARBA00022737"/>
    </source>
</evidence>
<dbReference type="NCBIfam" id="TIGR01643">
    <property type="entry name" value="YD_repeat_2x"/>
    <property type="match status" value="18"/>
</dbReference>
<organism evidence="3 4">
    <name type="scientific">Pseudomethylobacillus aquaticus</name>
    <dbReference type="NCBI Taxonomy" id="2676064"/>
    <lineage>
        <taxon>Bacteria</taxon>
        <taxon>Pseudomonadati</taxon>
        <taxon>Pseudomonadota</taxon>
        <taxon>Betaproteobacteria</taxon>
        <taxon>Nitrosomonadales</taxon>
        <taxon>Methylophilaceae</taxon>
        <taxon>Pseudomethylobacillus</taxon>
    </lineage>
</organism>
<accession>A0A3N0UTH5</accession>
<dbReference type="InterPro" id="IPR031325">
    <property type="entry name" value="RHS_repeat"/>
</dbReference>
<protein>
    <submittedName>
        <fullName evidence="3">RHS repeat protein</fullName>
    </submittedName>
</protein>
<dbReference type="Pfam" id="PF05593">
    <property type="entry name" value="RHS_repeat"/>
    <property type="match status" value="13"/>
</dbReference>
<dbReference type="Proteomes" id="UP000275137">
    <property type="component" value="Unassembled WGS sequence"/>
</dbReference>
<dbReference type="EMBL" id="RJVP01000009">
    <property type="protein sequence ID" value="ROH83782.1"/>
    <property type="molecule type" value="Genomic_DNA"/>
</dbReference>
<sequence length="2657" mass="287699">MLGSGGQLGLPVVTAHGDAAYVNAQTGNLVVQRQDEILMGRGPDVGVVRTYNSQGGFDFDNDDQWQLSLYRQLSGLMGTVNTAGSTITRTGADGVQLVYTYDSTVGSSTFGRYVNRDGSGSVDTLTYTSSNNRWAWVDGDSRITETYFSSGTGVWRIASTVNLDGNDLVYTYDVNGLMTEIRSDASEKTQLIYNTDKQLMQVNVVDTAGNTITRVRYSYDALNRLTAVSTDLTPADGSIADRQAYITQYTYDGTSKRIASIAHGDGTIVSFSYDASGRVLRVTDGAGKVTEFAYAVATTATTSSSTVKDALGQITTLTYNTGGNGIHQLARLQGPAGSGQDLQYLYNANGDVTQSSDGRGGWVKYTYDAEGNQLSQQDSLGNTITRTYTALNALLTETVYATPDANVANSTLAAGAPQTTTYVYSEDGKNRLRFVVSHAGRVTEYRYNSVGQRISAIQYTHDLYPVGGTPTETPSESGLTTWLTPLIKTRSQRTDSIYDLRGQLSRVTTYTEVNTAAGLEGNGLSNGTTLATQYVYDQRGNLLQKIEGRGVATTNVAGDYQTSYAYDGMNRLTSMTDGVGNVTTTVYNDATRQTATTLANGLVTTRTYDAVGRLVSVSEANGATVLGTTSYVYDAVGNLRQETNPLGHKTFHLYDNAGRKVGEIDAERALTEWVYNANGQVIRTLRYQTLLDAAALTGNAALLQLATLRPAVHVEDRVSYTLYDGAGRLAKEIDAVGAVTVYQYDGMSRLVRTTWHANALSGMQRAALAALSSEVSPGDANTVPVVDSANDRFSRQLYDDDGLLAGELDANGYLTEYSYDAAGRQVSQLRYGKASIANYWAAGTLVQLRTGASTADDQRTHALYNAAGQLTGVVDAAGYLTEYTYDQSGNRTQAIRYATAINYVVGNTVAESRPVTTTEDRRLVTGYDANNRVVQTDSRPDNLITTYVYDNVGQLVETVRAVGAAEARANLVRYDLQGRVMAELGGEGVKALEVLKAEVVAASGPGTEPTQVQIDSVWNTYGMRYVYDKAGQRIQTILPNGTSTSGLKTRYYYDHDGRLTHVINALNEVTEYRYNAFDEQAVERRYNIRIVGSFNGGNSTGNTALTDAMAALGNDYSETLMAYDQAGQAVALTDALGNTDTLAYNAFGELASKTVKIDGSSSVTTAMTYDRRGQVKTVTDDAVAGGLNRTVASSYDAFGRVISVTNGMGQVTQYSYDPLGRQVTVTDPNNVITTTTYDAFSRVVTETNGRGHVTSYSYTTSTRKMVMTTAEGVSMETVRNRHGEVVSVKDGRGQTTSYTYNNNGQLTATLLPIGTSTGTAYDTAGRVLTTTDARGIITQYTYDAANRLLTRVDDSGGLNLTTSYRYDAQGRAVWSRDARNIWTRTDYDAKGQVVAVVMDPSQVPVSNGQLVDNANPLNLTTRYSYDARGKTLTVTESADTATARTTQYVYDASGRRVQEVVDPGAGKLNLSTAYVYDKNDHVVLKTDANGNKTVYTYDKNQRLVYTVDALGHVTQHTYDAIGNLTVVRRYASLVSNLADLQANPVGTAVSVVGGNNSTDRFTRYTYDQDNRLTHTVDAAGAVTGLDYDANGNVIKRTQYANRLGSSQMPANGAIPAVVVDAAADRITQMTYDAANRLTYQIDAERYVTRMEYDANGNVVRQTYYANQRASFPSPGATPTISANAVNDRVTQRVYDGANRLVFSVDAERYVTQRTYDGLGNLTLSKRFANRMEGDLTSSSTLQTVTVAPPPGTVPPPVYVVLNGSKDQLTKYFYDKAGRLTDSVDAQGYITRTLYDALGQVIERTVAADTASASVTRYSHDQAGRVLEETRAYGSINPDGTSSASTTRFAYDALGQQVTITEAYGTADARTVHQVFDLTGRKTEAMDALGNRTRTEYNSFGDIVKVIDANGNAGFFYTDLLGRVTLQVDPEGAVTRTSYNAFGEQTEILRHVTKVATASVSTTTVPVVTGTAADQRQTVRYDLLGRQSEIQTWWGAGVTEYYSETFSYDGFGNVLSVNGRNNATTTYGYDKLNRKVSETLPVTVSVKKPDNSIEQRPVINTYAYDAHGNLISKTEADGLPEARTTSYTYDRANRQLTEAVFVGTTYNGLNNTAATNVTATRSRSYDGRHNLVLESDANGNKTYHYYDAQDRKIGLVAADGSYTAWTYDAAGNRLTETRYGNGVGTPVVGTLPTVVADSNIDRTTYYSYDKLGRVTKSEVRNIATGAYGSSGGGQYQMSTGSLATTTVYDALGNVMRVVDANGNTTRSWYNKAGQAVARVDALGYVTVWERDAYGNITRETQYAKPASAATPSLTVTHTTTLEALTSAVSTLADPDDRVTEMAFDRLSRVLSERRLNVVSGSVNASTGVLAAQTGSATTRYVYDGLNNVTKKTVALDATTTAVTDWGYDGLGRRTTQQNPGYTDDEGTLVRPQTDWAYDGLGNITRQVVRGKNNNLTGTTLSGQVESDDRITVYAYGAGGRLLTETDATGATVEYRYDAQGNIKQRTLLGLVNADNQAVNGATTFSYDTLNRQVWSKNLGTAVVSEVRYNRFNEVTGKRSYVGAIPVVSDAANPASGWDEYAAYDQAGRVWKSNTGDGITKVYVYDKAGNATLTVTGTLDMRTMTLAEVINQRALDVQNEVTQQTQYTFSVYDARQQLI</sequence>